<name>A8F7I8_PSELT</name>
<dbReference type="RefSeq" id="WP_012003598.1">
    <property type="nucleotide sequence ID" value="NC_009828.1"/>
</dbReference>
<evidence type="ECO:0000313" key="2">
    <source>
        <dbReference type="EMBL" id="ABV34122.1"/>
    </source>
</evidence>
<sequence>MKSLVVYYSWSGNTQKIARLIQELTDGDIVELIPETPYPSSYNATLEQAKKEIQANYKPPLKTKIDNIEDYEIIFVGSPNWWGTMAPPAATFLSQYDLSGKKIAPFISHGGGGKQRIVENIRKLCHNSKILKELVIYGSGGKGLENEISEWLKEVLK</sequence>
<dbReference type="InterPro" id="IPR029039">
    <property type="entry name" value="Flavoprotein-like_sf"/>
</dbReference>
<accession>A8F7I8</accession>
<dbReference type="Pfam" id="PF12682">
    <property type="entry name" value="Flavodoxin_4"/>
    <property type="match status" value="1"/>
</dbReference>
<evidence type="ECO:0000313" key="3">
    <source>
        <dbReference type="Proteomes" id="UP000002016"/>
    </source>
</evidence>
<dbReference type="InterPro" id="IPR008254">
    <property type="entry name" value="Flavodoxin/NO_synth"/>
</dbReference>
<dbReference type="KEGG" id="tle:Tlet_1568"/>
<evidence type="ECO:0000259" key="1">
    <source>
        <dbReference type="PROSITE" id="PS50902"/>
    </source>
</evidence>
<dbReference type="GO" id="GO:0010181">
    <property type="term" value="F:FMN binding"/>
    <property type="evidence" value="ECO:0007669"/>
    <property type="project" value="InterPro"/>
</dbReference>
<dbReference type="PROSITE" id="PS00201">
    <property type="entry name" value="FLAVODOXIN"/>
    <property type="match status" value="1"/>
</dbReference>
<protein>
    <submittedName>
        <fullName evidence="2">Putative flavodoxin</fullName>
    </submittedName>
</protein>
<dbReference type="HOGENOM" id="CLU_068890_1_1_0"/>
<dbReference type="InterPro" id="IPR001226">
    <property type="entry name" value="Flavodoxin_CS"/>
</dbReference>
<dbReference type="SUPFAM" id="SSF52218">
    <property type="entry name" value="Flavoproteins"/>
    <property type="match status" value="1"/>
</dbReference>
<gene>
    <name evidence="2" type="ordered locus">Tlet_1568</name>
</gene>
<feature type="domain" description="Flavodoxin-like" evidence="1">
    <location>
        <begin position="3"/>
        <end position="156"/>
    </location>
</feature>
<dbReference type="Proteomes" id="UP000002016">
    <property type="component" value="Chromosome"/>
</dbReference>
<keyword evidence="3" id="KW-1185">Reference proteome</keyword>
<proteinExistence type="predicted"/>
<dbReference type="PROSITE" id="PS50902">
    <property type="entry name" value="FLAVODOXIN_LIKE"/>
    <property type="match status" value="1"/>
</dbReference>
<reference evidence="2 3" key="1">
    <citation type="submission" date="2007-08" db="EMBL/GenBank/DDBJ databases">
        <title>Complete sequence of Thermotoga lettingae TMO.</title>
        <authorList>
            <consortium name="US DOE Joint Genome Institute"/>
            <person name="Copeland A."/>
            <person name="Lucas S."/>
            <person name="Lapidus A."/>
            <person name="Barry K."/>
            <person name="Glavina del Rio T."/>
            <person name="Dalin E."/>
            <person name="Tice H."/>
            <person name="Pitluck S."/>
            <person name="Foster B."/>
            <person name="Bruce D."/>
            <person name="Schmutz J."/>
            <person name="Larimer F."/>
            <person name="Land M."/>
            <person name="Hauser L."/>
            <person name="Kyrpides N."/>
            <person name="Mikhailova N."/>
            <person name="Nelson K."/>
            <person name="Gogarten J.P."/>
            <person name="Noll K."/>
            <person name="Richardson P."/>
        </authorList>
    </citation>
    <scope>NUCLEOTIDE SEQUENCE [LARGE SCALE GENOMIC DNA]</scope>
    <source>
        <strain evidence="3">ATCC BAA-301 / DSM 14385 / NBRC 107922 / TMO</strain>
    </source>
</reference>
<organism evidence="2 3">
    <name type="scientific">Pseudothermotoga lettingae (strain ATCC BAA-301 / DSM 14385 / NBRC 107922 / TMO)</name>
    <name type="common">Thermotoga lettingae</name>
    <dbReference type="NCBI Taxonomy" id="416591"/>
    <lineage>
        <taxon>Bacteria</taxon>
        <taxon>Thermotogati</taxon>
        <taxon>Thermotogota</taxon>
        <taxon>Thermotogae</taxon>
        <taxon>Thermotogales</taxon>
        <taxon>Thermotogaceae</taxon>
        <taxon>Pseudothermotoga</taxon>
    </lineage>
</organism>
<dbReference type="GO" id="GO:0009055">
    <property type="term" value="F:electron transfer activity"/>
    <property type="evidence" value="ECO:0007669"/>
    <property type="project" value="InterPro"/>
</dbReference>
<dbReference type="STRING" id="416591.Tlet_1568"/>
<dbReference type="OrthoDB" id="9806505at2"/>
<dbReference type="eggNOG" id="COG0716">
    <property type="taxonomic scope" value="Bacteria"/>
</dbReference>
<dbReference type="Gene3D" id="3.40.50.360">
    <property type="match status" value="1"/>
</dbReference>
<reference evidence="2 3" key="2">
    <citation type="journal article" date="2009" name="Proc. Natl. Acad. Sci. U.S.A.">
        <title>On the chimeric nature, thermophilic origin, and phylogenetic placement of the Thermotogales.</title>
        <authorList>
            <person name="Zhaxybayeva O."/>
            <person name="Swithers K.S."/>
            <person name="Lapierre P."/>
            <person name="Fournier G.P."/>
            <person name="Bickhart D.M."/>
            <person name="DeBoy R.T."/>
            <person name="Nelson K.E."/>
            <person name="Nesbo C.L."/>
            <person name="Doolittle W.F."/>
            <person name="Gogarten J.P."/>
            <person name="Noll K.M."/>
        </authorList>
    </citation>
    <scope>NUCLEOTIDE SEQUENCE [LARGE SCALE GENOMIC DNA]</scope>
    <source>
        <strain evidence="3">ATCC BAA-301 / DSM 14385 / NBRC 107922 / TMO</strain>
    </source>
</reference>
<dbReference type="EMBL" id="CP000812">
    <property type="protein sequence ID" value="ABV34122.1"/>
    <property type="molecule type" value="Genomic_DNA"/>
</dbReference>
<dbReference type="PANTHER" id="PTHR39201">
    <property type="entry name" value="EXPORTED PROTEIN-RELATED"/>
    <property type="match status" value="1"/>
</dbReference>
<dbReference type="AlphaFoldDB" id="A8F7I8"/>
<dbReference type="PANTHER" id="PTHR39201:SF1">
    <property type="entry name" value="FLAVODOXIN-LIKE DOMAIN-CONTAINING PROTEIN"/>
    <property type="match status" value="1"/>
</dbReference>